<reference evidence="2" key="1">
    <citation type="submission" date="2019-11" db="EMBL/GenBank/DDBJ databases">
        <authorList>
            <person name="Feng L."/>
        </authorList>
    </citation>
    <scope>NUCLEOTIDE SEQUENCE</scope>
    <source>
        <strain evidence="2">RgnavusLFYP36</strain>
    </source>
</reference>
<dbReference type="RefSeq" id="WP_156733652.1">
    <property type="nucleotide sequence ID" value="NZ_CACRUU010000029.1"/>
</dbReference>
<dbReference type="EMBL" id="CACRUU010000029">
    <property type="protein sequence ID" value="VYT80296.1"/>
    <property type="molecule type" value="Genomic_DNA"/>
</dbReference>
<proteinExistence type="predicted"/>
<protein>
    <recommendedName>
        <fullName evidence="3">BppU N-terminal domain-containing protein</fullName>
    </recommendedName>
</protein>
<feature type="region of interest" description="Disordered" evidence="1">
    <location>
        <begin position="391"/>
        <end position="416"/>
    </location>
</feature>
<dbReference type="AlphaFoldDB" id="A0A6N2ZQP4"/>
<organism evidence="2">
    <name type="scientific">Mediterraneibacter gnavus</name>
    <name type="common">Ruminococcus gnavus</name>
    <dbReference type="NCBI Taxonomy" id="33038"/>
    <lineage>
        <taxon>Bacteria</taxon>
        <taxon>Bacillati</taxon>
        <taxon>Bacillota</taxon>
        <taxon>Clostridia</taxon>
        <taxon>Lachnospirales</taxon>
        <taxon>Lachnospiraceae</taxon>
        <taxon>Mediterraneibacter</taxon>
    </lineage>
</organism>
<evidence type="ECO:0008006" key="3">
    <source>
        <dbReference type="Google" id="ProtNLM"/>
    </source>
</evidence>
<accession>A0A6N2ZQP4</accession>
<sequence length="763" mass="84000">MTEAEKLLQETKSAAVVAESQAEDICVIDSDLRIIGIPEQFKVLGVENDKDVKVMQFRMPKVYKGTDLSAFNISVNYQNARGTKDRYVVTDKKVSGDQIEFSWTVGKTATVYRGDTRFIVCMRLTGSDGVIEKEFNTTLATMTVLEGLEVDNPVIEQEEKDIIAQLLQIVDDKSKEAVQAVTEEGTKQIKAVQAAAQEIAADREQIKTNKADIADLRQTKAGAIINSAKGERIAVGDSSDAFFEGLKLFGKSEQVQTKGYQLFDASKIPTKSAGGATVTNNGDGSFTISGSGNLTEYFGANYQITDKEVIKNLFKTGKLYLKNSNTFPYFLIYFVDNDGVRTIELRNGEATITEDILNNVARVVFSIYGDIKGAIARGTIRPMLYQDGDGTWEPYTGGKPSPSMEYKQDPESSGDSGEIGINMHGYNLFDASKIQTKSAGGATVTNNGDGSFTISGSGKLSAEHYFYADITHAEAVKLFKAGKISLNNNGKTYPKINFSFRTDQEKTTLGDSKNETETMLTEELVGDPLFYVRVFFYGKSGDTITPGTIKPMLYQDGDGTWEPFQLLRSTQFSTPNGLLGLPVGSGGNYTDSNGQQWICDELDFKRGKYVQRIKKLVFDGSEDEVWRRESSYVYILIKDSAPLTIPLVNKFLGVKNTNSNANTNNFSTISSSSALTCCLNGITDGELQVWTTYLQTNPIEVLYILSTPIETDIPEETMNAYRKLYTNYPSTVIQNDAGAGMEVEYVADTKQFILDQIKALVQA</sequence>
<gene>
    <name evidence="2" type="ORF">RGLFYP36_03231</name>
</gene>
<evidence type="ECO:0000256" key="1">
    <source>
        <dbReference type="SAM" id="MobiDB-lite"/>
    </source>
</evidence>
<evidence type="ECO:0000313" key="2">
    <source>
        <dbReference type="EMBL" id="VYT80296.1"/>
    </source>
</evidence>
<name>A0A6N2ZQP4_MEDGN</name>